<dbReference type="SUPFAM" id="SSF81901">
    <property type="entry name" value="HCP-like"/>
    <property type="match status" value="1"/>
</dbReference>
<accession>A0ABY8NB27</accession>
<dbReference type="PANTHER" id="PTHR11102:SF160">
    <property type="entry name" value="ERAD-ASSOCIATED E3 UBIQUITIN-PROTEIN LIGASE COMPONENT HRD3"/>
    <property type="match status" value="1"/>
</dbReference>
<dbReference type="InterPro" id="IPR006597">
    <property type="entry name" value="Sel1-like"/>
</dbReference>
<evidence type="ECO:0000313" key="1">
    <source>
        <dbReference type="EMBL" id="WGL15880.1"/>
    </source>
</evidence>
<dbReference type="Gene3D" id="1.25.40.10">
    <property type="entry name" value="Tetratricopeptide repeat domain"/>
    <property type="match status" value="1"/>
</dbReference>
<proteinExistence type="predicted"/>
<dbReference type="InterPro" id="IPR050767">
    <property type="entry name" value="Sel1_AlgK"/>
</dbReference>
<reference evidence="1 2" key="1">
    <citation type="submission" date="2023-02" db="EMBL/GenBank/DDBJ databases">
        <title>Description and genomic characterization of Microbulbifer bruguierae sp. nov., isolated from the sediment of mangrove plant Bruguiera sexangula.</title>
        <authorList>
            <person name="Long M."/>
        </authorList>
    </citation>
    <scope>NUCLEOTIDE SEQUENCE [LARGE SCALE GENOMIC DNA]</scope>
    <source>
        <strain evidence="1 2">H12</strain>
    </source>
</reference>
<name>A0ABY8NB27_9GAMM</name>
<dbReference type="InterPro" id="IPR011990">
    <property type="entry name" value="TPR-like_helical_dom_sf"/>
</dbReference>
<dbReference type="Proteomes" id="UP001236500">
    <property type="component" value="Chromosome"/>
</dbReference>
<sequence length="386" mass="43423">MNTLPTTARAPFYMTGTMRLILFVFLLLAAPEYIFSQPLLLNKDSEKPTESERDKEFQRIIDDLISRRNSGDMAAPVYLGDNYLRWNRNKEDIETGIFYLEEAAGYGFAEAQSMLGYVYLKGVHVERDPKKAAQLFIAAAQQGKADALRVLAEMHLSGDGVDSDKDIAASYFKRAAELGDRYSAYQYARSLIWGAEESSNKELGVLLLTDLAERQYSRAGFLLSNLYLNGKHVPYNPSIAQKWLTQAAKNGSLPAKILELQINYGKEDSSEKKTLIREKQTELAGSLKNKEKNEIAWAMATHSYQPFRDGEFSVWVMEGMLDSEGQLPPAYLDTLAAAYAATGNFEDAVKTQSQAIEMIEVRSSEPVAKGFFDRLALYENKKQYIQ</sequence>
<keyword evidence="2" id="KW-1185">Reference proteome</keyword>
<dbReference type="RefSeq" id="WP_280319052.1">
    <property type="nucleotide sequence ID" value="NZ_CP118605.1"/>
</dbReference>
<protein>
    <submittedName>
        <fullName evidence="1">Tetratricopeptide repeat protein</fullName>
    </submittedName>
</protein>
<dbReference type="PANTHER" id="PTHR11102">
    <property type="entry name" value="SEL-1-LIKE PROTEIN"/>
    <property type="match status" value="1"/>
</dbReference>
<dbReference type="SMART" id="SM00671">
    <property type="entry name" value="SEL1"/>
    <property type="match status" value="3"/>
</dbReference>
<gene>
    <name evidence="1" type="ORF">PVT68_14010</name>
</gene>
<organism evidence="1 2">
    <name type="scientific">Microbulbifer bruguierae</name>
    <dbReference type="NCBI Taxonomy" id="3029061"/>
    <lineage>
        <taxon>Bacteria</taxon>
        <taxon>Pseudomonadati</taxon>
        <taxon>Pseudomonadota</taxon>
        <taxon>Gammaproteobacteria</taxon>
        <taxon>Cellvibrionales</taxon>
        <taxon>Microbulbiferaceae</taxon>
        <taxon>Microbulbifer</taxon>
    </lineage>
</organism>
<dbReference type="Pfam" id="PF08238">
    <property type="entry name" value="Sel1"/>
    <property type="match status" value="3"/>
</dbReference>
<evidence type="ECO:0000313" key="2">
    <source>
        <dbReference type="Proteomes" id="UP001236500"/>
    </source>
</evidence>
<dbReference type="EMBL" id="CP118605">
    <property type="protein sequence ID" value="WGL15880.1"/>
    <property type="molecule type" value="Genomic_DNA"/>
</dbReference>